<sequence length="219" mass="23876">MIVDSIATKVIGRFEDLLEWKRANAIVAVDMPIGLSSNGVRTCDTLARKILGRPRASSVFTPPIRAALVSSSYEEACAVNQAVTGKRISIQAFHLRNKIAEVDDMLRTLADDDVRVFEVHPGLSFMHLRMEQGGPAHGLRESKAIASGFALRRALLVRCFGGSIDTALAARKPAQASLDDVLDAFAALWTARRIVSATTFRLPDDIEFDSESLPMAIHC</sequence>
<evidence type="ECO:0008006" key="3">
    <source>
        <dbReference type="Google" id="ProtNLM"/>
    </source>
</evidence>
<evidence type="ECO:0000313" key="1">
    <source>
        <dbReference type="EMBL" id="KDR30877.1"/>
    </source>
</evidence>
<name>A0A656QMN6_9BURK</name>
<organism evidence="1 2">
    <name type="scientific">Caballeronia zhejiangensis</name>
    <dbReference type="NCBI Taxonomy" id="871203"/>
    <lineage>
        <taxon>Bacteria</taxon>
        <taxon>Pseudomonadati</taxon>
        <taxon>Pseudomonadota</taxon>
        <taxon>Betaproteobacteria</taxon>
        <taxon>Burkholderiales</taxon>
        <taxon>Burkholderiaceae</taxon>
        <taxon>Caballeronia</taxon>
    </lineage>
</organism>
<proteinExistence type="predicted"/>
<dbReference type="EMBL" id="JFHD01000007">
    <property type="protein sequence ID" value="KDR30877.1"/>
    <property type="molecule type" value="Genomic_DNA"/>
</dbReference>
<dbReference type="Proteomes" id="UP000027451">
    <property type="component" value="Unassembled WGS sequence"/>
</dbReference>
<reference evidence="1 2" key="1">
    <citation type="submission" date="2014-03" db="EMBL/GenBank/DDBJ databases">
        <title>Draft Genome Sequences of Four Burkholderia Strains.</title>
        <authorList>
            <person name="Liu X.Y."/>
            <person name="Li C.X."/>
            <person name="Xu J.H."/>
        </authorList>
    </citation>
    <scope>NUCLEOTIDE SEQUENCE [LARGE SCALE GENOMIC DNA]</scope>
    <source>
        <strain evidence="1 2">OP-1</strain>
    </source>
</reference>
<dbReference type="InterPro" id="IPR007362">
    <property type="entry name" value="DUF429"/>
</dbReference>
<evidence type="ECO:0000313" key="2">
    <source>
        <dbReference type="Proteomes" id="UP000027451"/>
    </source>
</evidence>
<accession>A0A656QMN6</accession>
<comment type="caution">
    <text evidence="1">The sequence shown here is derived from an EMBL/GenBank/DDBJ whole genome shotgun (WGS) entry which is preliminary data.</text>
</comment>
<keyword evidence="2" id="KW-1185">Reference proteome</keyword>
<dbReference type="AlphaFoldDB" id="A0A656QMN6"/>
<dbReference type="RefSeq" id="WP_034471771.1">
    <property type="nucleotide sequence ID" value="NZ_JFHD01000007.1"/>
</dbReference>
<protein>
    <recommendedName>
        <fullName evidence="3">NUDIX hydrolase</fullName>
    </recommendedName>
</protein>
<gene>
    <name evidence="1" type="ORF">BG60_34615</name>
</gene>
<dbReference type="Pfam" id="PF04250">
    <property type="entry name" value="DUF429"/>
    <property type="match status" value="1"/>
</dbReference>